<dbReference type="GO" id="GO:0006397">
    <property type="term" value="P:mRNA processing"/>
    <property type="evidence" value="ECO:0007669"/>
    <property type="project" value="UniProtKB-KW"/>
</dbReference>
<evidence type="ECO:0000256" key="3">
    <source>
        <dbReference type="ARBA" id="ARBA00022664"/>
    </source>
</evidence>
<dbReference type="Gene3D" id="1.10.510.10">
    <property type="entry name" value="Transferase(Phosphotransferase) domain 1"/>
    <property type="match status" value="1"/>
</dbReference>
<dbReference type="OMA" id="HPCSITL"/>
<evidence type="ECO:0000256" key="5">
    <source>
        <dbReference type="ARBA" id="ARBA00022840"/>
    </source>
</evidence>
<evidence type="ECO:0000256" key="1">
    <source>
        <dbReference type="ARBA" id="ARBA00004496"/>
    </source>
</evidence>
<evidence type="ECO:0000256" key="4">
    <source>
        <dbReference type="ARBA" id="ARBA00022741"/>
    </source>
</evidence>
<keyword evidence="6" id="KW-0175">Coiled coil</keyword>
<gene>
    <name evidence="8" type="ORF">AURANDRAFT_72726</name>
</gene>
<dbReference type="PANTHER" id="PTHR12272:SF11">
    <property type="entry name" value="PAN2-PAN3 DEADENYLATION COMPLEX SUBUNIT PAN3"/>
    <property type="match status" value="1"/>
</dbReference>
<protein>
    <recommendedName>
        <fullName evidence="7">Protein kinase domain-containing protein</fullName>
    </recommendedName>
</protein>
<dbReference type="RefSeq" id="XP_009041894.1">
    <property type="nucleotide sequence ID" value="XM_009043646.1"/>
</dbReference>
<dbReference type="KEGG" id="aaf:AURANDRAFT_72726"/>
<dbReference type="OrthoDB" id="204958at2759"/>
<reference evidence="8 9" key="1">
    <citation type="journal article" date="2011" name="Proc. Natl. Acad. Sci. U.S.A.">
        <title>Niche of harmful alga Aureococcus anophagefferens revealed through ecogenomics.</title>
        <authorList>
            <person name="Gobler C.J."/>
            <person name="Berry D.L."/>
            <person name="Dyhrman S.T."/>
            <person name="Wilhelm S.W."/>
            <person name="Salamov A."/>
            <person name="Lobanov A.V."/>
            <person name="Zhang Y."/>
            <person name="Collier J.L."/>
            <person name="Wurch L.L."/>
            <person name="Kustka A.B."/>
            <person name="Dill B.D."/>
            <person name="Shah M."/>
            <person name="VerBerkmoes N.C."/>
            <person name="Kuo A."/>
            <person name="Terry A."/>
            <person name="Pangilinan J."/>
            <person name="Lindquist E.A."/>
            <person name="Lucas S."/>
            <person name="Paulsen I.T."/>
            <person name="Hattenrath-Lehmann T.K."/>
            <person name="Talmage S.C."/>
            <person name="Walker E.A."/>
            <person name="Koch F."/>
            <person name="Burson A.M."/>
            <person name="Marcoval M.A."/>
            <person name="Tang Y.Z."/>
            <person name="Lecleir G.R."/>
            <person name="Coyne K.J."/>
            <person name="Berg G.M."/>
            <person name="Bertrand E.M."/>
            <person name="Saito M.A."/>
            <person name="Gladyshev V.N."/>
            <person name="Grigoriev I.V."/>
        </authorList>
    </citation>
    <scope>NUCLEOTIDE SEQUENCE [LARGE SCALE GENOMIC DNA]</scope>
    <source>
        <strain evidence="9">CCMP 1984</strain>
    </source>
</reference>
<dbReference type="InParanoid" id="F0YN97"/>
<evidence type="ECO:0000256" key="2">
    <source>
        <dbReference type="ARBA" id="ARBA00022490"/>
    </source>
</evidence>
<dbReference type="InterPro" id="IPR041332">
    <property type="entry name" value="Pan3_CK"/>
</dbReference>
<dbReference type="Gene3D" id="1.10.287.3700">
    <property type="match status" value="1"/>
</dbReference>
<dbReference type="InterPro" id="IPR000719">
    <property type="entry name" value="Prot_kinase_dom"/>
</dbReference>
<name>F0YN97_AURAN</name>
<feature type="domain" description="Protein kinase" evidence="7">
    <location>
        <begin position="178"/>
        <end position="433"/>
    </location>
</feature>
<keyword evidence="4" id="KW-0547">Nucleotide-binding</keyword>
<sequence length="580" mass="63814">MKSTAPVWTPRLIAQADHAPQLASNMGGASTASFFPSDTSETGAKSQLAQCPIGIQNDLIQVTRYGCSFFVRRSQAMVDPDIQNIDVHKIAQLDAGESIAQSIICESWDQTFIRFSSLTSAASPRWGGFRATSLGVPENLRHHVESQSHDMLRQLEPDDERYLEIPPEYGAAWPLDFDERTTRNIAGSFGYPSVMYKVIDRRSGAPYALRRVDGARASPKAASATQTRWRSVRHANLIPLKRAFVHSGATYFLHEYCPCARSLLEIYFPPCSDSTGMPSVPESTLWSYLLQLLAALRVIHATTGNDTIGSQACRTLGLSRILVTGNTRIRLGNVGVVDVLEADMRNNPCAGKSKTAAEIDDVIALGHVMLALATRALSDGSCTPQNELARYQYAYYKGTRVYSREIYALISELLTKPPTVFALCDMLSGRAFDELDATYQCVDCYEGLASAEVGAGRLLRVMLHVSSALYGSEKQAGSVWSESGERYLLLLFMDYVFHQVDGSGLSILNYGHVIASLVKLDASDPEKILLVSRDGRTILASSYLEVRQALSQVYASLYHVHSVPNEEDISRTRVRAVGCR</sequence>
<dbReference type="Pfam" id="PF18101">
    <property type="entry name" value="Pan3_CK"/>
    <property type="match status" value="1"/>
</dbReference>
<dbReference type="GO" id="GO:0000932">
    <property type="term" value="C:P-body"/>
    <property type="evidence" value="ECO:0007669"/>
    <property type="project" value="TreeGrafter"/>
</dbReference>
<dbReference type="GO" id="GO:0031251">
    <property type="term" value="C:PAN complex"/>
    <property type="evidence" value="ECO:0007669"/>
    <property type="project" value="InterPro"/>
</dbReference>
<dbReference type="InterPro" id="IPR030844">
    <property type="entry name" value="PAN3"/>
</dbReference>
<dbReference type="SUPFAM" id="SSF56112">
    <property type="entry name" value="Protein kinase-like (PK-like)"/>
    <property type="match status" value="1"/>
</dbReference>
<evidence type="ECO:0000259" key="7">
    <source>
        <dbReference type="PROSITE" id="PS50011"/>
    </source>
</evidence>
<evidence type="ECO:0000256" key="6">
    <source>
        <dbReference type="ARBA" id="ARBA00023054"/>
    </source>
</evidence>
<dbReference type="Proteomes" id="UP000002729">
    <property type="component" value="Unassembled WGS sequence"/>
</dbReference>
<dbReference type="GO" id="GO:0005524">
    <property type="term" value="F:ATP binding"/>
    <property type="evidence" value="ECO:0007669"/>
    <property type="project" value="UniProtKB-KW"/>
</dbReference>
<organism evidence="9">
    <name type="scientific">Aureococcus anophagefferens</name>
    <name type="common">Harmful bloom alga</name>
    <dbReference type="NCBI Taxonomy" id="44056"/>
    <lineage>
        <taxon>Eukaryota</taxon>
        <taxon>Sar</taxon>
        <taxon>Stramenopiles</taxon>
        <taxon>Ochrophyta</taxon>
        <taxon>Pelagophyceae</taxon>
        <taxon>Pelagomonadales</taxon>
        <taxon>Pelagomonadaceae</taxon>
        <taxon>Aureococcus</taxon>
    </lineage>
</organism>
<dbReference type="EMBL" id="GL833172">
    <property type="protein sequence ID" value="EGB03423.1"/>
    <property type="molecule type" value="Genomic_DNA"/>
</dbReference>
<dbReference type="AlphaFoldDB" id="F0YN97"/>
<dbReference type="GO" id="GO:0000289">
    <property type="term" value="P:nuclear-transcribed mRNA poly(A) tail shortening"/>
    <property type="evidence" value="ECO:0007669"/>
    <property type="project" value="InterPro"/>
</dbReference>
<accession>F0YN97</accession>
<keyword evidence="5" id="KW-0067">ATP-binding</keyword>
<dbReference type="PROSITE" id="PS50011">
    <property type="entry name" value="PROTEIN_KINASE_DOM"/>
    <property type="match status" value="1"/>
</dbReference>
<keyword evidence="3" id="KW-0507">mRNA processing</keyword>
<keyword evidence="2" id="KW-0963">Cytoplasm</keyword>
<dbReference type="PANTHER" id="PTHR12272">
    <property type="entry name" value="DEADENYLATION COMPLEX SUBUNIT PAN3"/>
    <property type="match status" value="1"/>
</dbReference>
<dbReference type="GO" id="GO:0004672">
    <property type="term" value="F:protein kinase activity"/>
    <property type="evidence" value="ECO:0007669"/>
    <property type="project" value="InterPro"/>
</dbReference>
<dbReference type="eggNOG" id="KOG3741">
    <property type="taxonomic scope" value="Eukaryota"/>
</dbReference>
<evidence type="ECO:0000313" key="8">
    <source>
        <dbReference type="EMBL" id="EGB03423.1"/>
    </source>
</evidence>
<dbReference type="GeneID" id="20228848"/>
<proteinExistence type="predicted"/>
<dbReference type="InterPro" id="IPR011009">
    <property type="entry name" value="Kinase-like_dom_sf"/>
</dbReference>
<dbReference type="GO" id="GO:0008143">
    <property type="term" value="F:poly(A) binding"/>
    <property type="evidence" value="ECO:0007669"/>
    <property type="project" value="TreeGrafter"/>
</dbReference>
<keyword evidence="9" id="KW-1185">Reference proteome</keyword>
<comment type="subcellular location">
    <subcellularLocation>
        <location evidence="1">Cytoplasm</location>
    </subcellularLocation>
</comment>
<evidence type="ECO:0000313" key="9">
    <source>
        <dbReference type="Proteomes" id="UP000002729"/>
    </source>
</evidence>